<organism evidence="7 8">
    <name type="scientific">Aerophobetes bacterium</name>
    <dbReference type="NCBI Taxonomy" id="2030807"/>
    <lineage>
        <taxon>Bacteria</taxon>
        <taxon>Candidatus Aerophobota</taxon>
    </lineage>
</organism>
<dbReference type="SUPFAM" id="SSF58014">
    <property type="entry name" value="Coiled-coil domain of nucleotide exchange factor GrpE"/>
    <property type="match status" value="1"/>
</dbReference>
<evidence type="ECO:0000256" key="6">
    <source>
        <dbReference type="SAM" id="MobiDB-lite"/>
    </source>
</evidence>
<name>A0A2A4X207_UNCAE</name>
<dbReference type="CDD" id="cd00446">
    <property type="entry name" value="GrpE"/>
    <property type="match status" value="1"/>
</dbReference>
<dbReference type="SUPFAM" id="SSF51064">
    <property type="entry name" value="Head domain of nucleotide exchange factor GrpE"/>
    <property type="match status" value="1"/>
</dbReference>
<comment type="function">
    <text evidence="3 4">Participates actively in the response to hyperosmotic and heat shock by preventing the aggregation of stress-denatured proteins, in association with DnaK and GrpE. It is the nucleotide exchange factor for DnaK and may function as a thermosensor. Unfolded proteins bind initially to DnaJ; upon interaction with the DnaJ-bound protein, DnaK hydrolyzes its bound ATP, resulting in the formation of a stable complex. GrpE releases ADP from DnaK; ATP binding to DnaK triggers the release of the substrate protein, thus completing the reaction cycle. Several rounds of ATP-dependent interactions between DnaJ, DnaK and GrpE are required for fully efficient folding.</text>
</comment>
<feature type="compositionally biased region" description="Basic and acidic residues" evidence="6">
    <location>
        <begin position="192"/>
        <end position="207"/>
    </location>
</feature>
<dbReference type="GO" id="GO:0051082">
    <property type="term" value="F:unfolded protein binding"/>
    <property type="evidence" value="ECO:0007669"/>
    <property type="project" value="TreeGrafter"/>
</dbReference>
<reference evidence="8" key="1">
    <citation type="submission" date="2017-08" db="EMBL/GenBank/DDBJ databases">
        <title>A dynamic microbial community with high functional redundancy inhabits the cold, oxic subseafloor aquifer.</title>
        <authorList>
            <person name="Tully B.J."/>
            <person name="Wheat C.G."/>
            <person name="Glazer B.T."/>
            <person name="Huber J.A."/>
        </authorList>
    </citation>
    <scope>NUCLEOTIDE SEQUENCE [LARGE SCALE GENOMIC DNA]</scope>
</reference>
<protein>
    <recommendedName>
        <fullName evidence="3 4">Protein GrpE</fullName>
    </recommendedName>
    <alternativeName>
        <fullName evidence="3">HSP-70 cofactor</fullName>
    </alternativeName>
</protein>
<dbReference type="InterPro" id="IPR000740">
    <property type="entry name" value="GrpE"/>
</dbReference>
<comment type="subcellular location">
    <subcellularLocation>
        <location evidence="3">Cytoplasm</location>
    </subcellularLocation>
</comment>
<dbReference type="Pfam" id="PF01025">
    <property type="entry name" value="GrpE"/>
    <property type="match status" value="1"/>
</dbReference>
<dbReference type="Gene3D" id="3.90.20.20">
    <property type="match status" value="1"/>
</dbReference>
<dbReference type="InterPro" id="IPR009012">
    <property type="entry name" value="GrpE_head"/>
</dbReference>
<keyword evidence="2 3" id="KW-0143">Chaperone</keyword>
<keyword evidence="3" id="KW-0963">Cytoplasm</keyword>
<dbReference type="GO" id="GO:0042803">
    <property type="term" value="F:protein homodimerization activity"/>
    <property type="evidence" value="ECO:0007669"/>
    <property type="project" value="InterPro"/>
</dbReference>
<dbReference type="PANTHER" id="PTHR21237:SF23">
    <property type="entry name" value="GRPE PROTEIN HOMOLOG, MITOCHONDRIAL"/>
    <property type="match status" value="1"/>
</dbReference>
<comment type="similarity">
    <text evidence="1 3 5">Belongs to the GrpE family.</text>
</comment>
<feature type="compositionally biased region" description="Basic and acidic residues" evidence="6">
    <location>
        <begin position="1"/>
        <end position="25"/>
    </location>
</feature>
<dbReference type="HAMAP" id="MF_01151">
    <property type="entry name" value="GrpE"/>
    <property type="match status" value="1"/>
</dbReference>
<comment type="subunit">
    <text evidence="3">Homodimer.</text>
</comment>
<dbReference type="GO" id="GO:0051087">
    <property type="term" value="F:protein-folding chaperone binding"/>
    <property type="evidence" value="ECO:0007669"/>
    <property type="project" value="InterPro"/>
</dbReference>
<dbReference type="GO" id="GO:0006457">
    <property type="term" value="P:protein folding"/>
    <property type="evidence" value="ECO:0007669"/>
    <property type="project" value="InterPro"/>
</dbReference>
<evidence type="ECO:0000313" key="8">
    <source>
        <dbReference type="Proteomes" id="UP000218775"/>
    </source>
</evidence>
<feature type="region of interest" description="Disordered" evidence="6">
    <location>
        <begin position="1"/>
        <end position="34"/>
    </location>
</feature>
<evidence type="ECO:0000256" key="5">
    <source>
        <dbReference type="RuleBase" id="RU004478"/>
    </source>
</evidence>
<dbReference type="GO" id="GO:0000774">
    <property type="term" value="F:adenyl-nucleotide exchange factor activity"/>
    <property type="evidence" value="ECO:0007669"/>
    <property type="project" value="InterPro"/>
</dbReference>
<evidence type="ECO:0000256" key="4">
    <source>
        <dbReference type="RuleBase" id="RU000639"/>
    </source>
</evidence>
<dbReference type="AlphaFoldDB" id="A0A2A4X207"/>
<sequence length="207" mass="23735">MPKDNDTTDKDPACSNDDEKKHSQEEVVQSDEETIASLKESLEQSKQDYLLSLAELENARKRIQKEKHDSIKFAQESIITDFLTPLDNFENALGFAQNMNEEMKSWAQGFSMILEQFKDVLNQNNIHPFNSEGQVVNPHLHEVIEIESTTEMEPGIIIQEFTKGYKSGDRILRPARVKVSKAPAEENLDEQDQIKEDENLNKNKKEA</sequence>
<dbReference type="InterPro" id="IPR013805">
    <property type="entry name" value="GrpE_CC"/>
</dbReference>
<feature type="region of interest" description="Disordered" evidence="6">
    <location>
        <begin position="182"/>
        <end position="207"/>
    </location>
</feature>
<dbReference type="PANTHER" id="PTHR21237">
    <property type="entry name" value="GRPE PROTEIN"/>
    <property type="match status" value="1"/>
</dbReference>
<evidence type="ECO:0000256" key="2">
    <source>
        <dbReference type="ARBA" id="ARBA00023186"/>
    </source>
</evidence>
<evidence type="ECO:0000256" key="3">
    <source>
        <dbReference type="HAMAP-Rule" id="MF_01151"/>
    </source>
</evidence>
<dbReference type="Proteomes" id="UP000218775">
    <property type="component" value="Unassembled WGS sequence"/>
</dbReference>
<evidence type="ECO:0000313" key="7">
    <source>
        <dbReference type="EMBL" id="PCI76554.1"/>
    </source>
</evidence>
<accession>A0A2A4X207</accession>
<comment type="caution">
    <text evidence="7">The sequence shown here is derived from an EMBL/GenBank/DDBJ whole genome shotgun (WGS) entry which is preliminary data.</text>
</comment>
<dbReference type="PROSITE" id="PS01071">
    <property type="entry name" value="GRPE"/>
    <property type="match status" value="1"/>
</dbReference>
<dbReference type="GO" id="GO:0005737">
    <property type="term" value="C:cytoplasm"/>
    <property type="evidence" value="ECO:0007669"/>
    <property type="project" value="UniProtKB-SubCell"/>
</dbReference>
<dbReference type="PRINTS" id="PR00773">
    <property type="entry name" value="GRPEPROTEIN"/>
</dbReference>
<dbReference type="EMBL" id="NVUK01000027">
    <property type="protein sequence ID" value="PCI76554.1"/>
    <property type="molecule type" value="Genomic_DNA"/>
</dbReference>
<proteinExistence type="inferred from homology"/>
<evidence type="ECO:0000256" key="1">
    <source>
        <dbReference type="ARBA" id="ARBA00009054"/>
    </source>
</evidence>
<dbReference type="Gene3D" id="2.30.22.10">
    <property type="entry name" value="Head domain of nucleotide exchange factor GrpE"/>
    <property type="match status" value="1"/>
</dbReference>
<keyword evidence="3 4" id="KW-0346">Stress response</keyword>
<gene>
    <name evidence="3 7" type="primary">grpE</name>
    <name evidence="7" type="ORF">COB21_04280</name>
</gene>